<protein>
    <recommendedName>
        <fullName evidence="7">G-patch domain-containing protein</fullName>
    </recommendedName>
</protein>
<feature type="domain" description="RRM" evidence="3">
    <location>
        <begin position="248"/>
        <end position="344"/>
    </location>
</feature>
<dbReference type="GO" id="GO:0045292">
    <property type="term" value="P:mRNA cis splicing, via spliceosome"/>
    <property type="evidence" value="ECO:0007669"/>
    <property type="project" value="InterPro"/>
</dbReference>
<evidence type="ECO:0000256" key="1">
    <source>
        <dbReference type="PROSITE-ProRule" id="PRU00176"/>
    </source>
</evidence>
<sequence>MAAEERSSESQDVERQGDPGWSEAYLRRDYDPNEPNDYVKFKSCVVLWRQQRPWEDDSDEDSGDDRPRLPQFAPPASYAPVLGDPDEQVQDEPKDKTLCMNPKAPPPGPPPVRPAFMARQEVVPTKPPPPGPPPVMPTVSRQRPLAPRFVRSHDQDAEPSPETCGPPSIPTVSSDHPLDAATFAERLMARYGYKQGEGLGAEGNKGITTPLVAVQAPGTKGLKRGTIVNHNKDQTQEESLARYGQPSEVIVLTGFPLSMSHEELRQTILDACSQHGFVHKILLYPNDRGEMQAFVQFTGMAGAYRAVRALEHQPWLGQGAKSSRYFPLSSFYAGHFVQLPEAKKGSSHRDSNTGPKVDQDR</sequence>
<evidence type="ECO:0000313" key="6">
    <source>
        <dbReference type="Proteomes" id="UP001213623"/>
    </source>
</evidence>
<feature type="region of interest" description="Disordered" evidence="2">
    <location>
        <begin position="49"/>
        <end position="115"/>
    </location>
</feature>
<dbReference type="SUPFAM" id="SSF54928">
    <property type="entry name" value="RNA-binding domain, RBD"/>
    <property type="match status" value="1"/>
</dbReference>
<dbReference type="PROSITE" id="PS50174">
    <property type="entry name" value="G_PATCH"/>
    <property type="match status" value="1"/>
</dbReference>
<accession>A0AAF0ETX1</accession>
<dbReference type="SMART" id="SM00443">
    <property type="entry name" value="G_patch"/>
    <property type="match status" value="1"/>
</dbReference>
<feature type="compositionally biased region" description="Pro residues" evidence="2">
    <location>
        <begin position="103"/>
        <end position="113"/>
    </location>
</feature>
<feature type="region of interest" description="Disordered" evidence="2">
    <location>
        <begin position="342"/>
        <end position="361"/>
    </location>
</feature>
<organism evidence="5 6">
    <name type="scientific">Malassezia nana</name>
    <dbReference type="NCBI Taxonomy" id="180528"/>
    <lineage>
        <taxon>Eukaryota</taxon>
        <taxon>Fungi</taxon>
        <taxon>Dikarya</taxon>
        <taxon>Basidiomycota</taxon>
        <taxon>Ustilaginomycotina</taxon>
        <taxon>Malasseziomycetes</taxon>
        <taxon>Malasseziales</taxon>
        <taxon>Malasseziaceae</taxon>
        <taxon>Malassezia</taxon>
    </lineage>
</organism>
<gene>
    <name evidence="5" type="ORF">MNAN1_003362</name>
</gene>
<dbReference type="AlphaFoldDB" id="A0AAF0ETX1"/>
<dbReference type="PROSITE" id="PS50102">
    <property type="entry name" value="RRM"/>
    <property type="match status" value="1"/>
</dbReference>
<feature type="region of interest" description="Disordered" evidence="2">
    <location>
        <begin position="1"/>
        <end position="37"/>
    </location>
</feature>
<reference evidence="5" key="1">
    <citation type="submission" date="2023-03" db="EMBL/GenBank/DDBJ databases">
        <title>Mating type loci evolution in Malassezia.</title>
        <authorList>
            <person name="Coelho M.A."/>
        </authorList>
    </citation>
    <scope>NUCLEOTIDE SEQUENCE</scope>
    <source>
        <strain evidence="5">CBS 9557</strain>
    </source>
</reference>
<dbReference type="PANTHER" id="PTHR13288">
    <property type="entry name" value="SPLICING FACTOR 45 SPF45"/>
    <property type="match status" value="1"/>
</dbReference>
<dbReference type="InterPro" id="IPR000504">
    <property type="entry name" value="RRM_dom"/>
</dbReference>
<proteinExistence type="predicted"/>
<name>A0AAF0ETX1_9BASI</name>
<evidence type="ECO:0000259" key="3">
    <source>
        <dbReference type="PROSITE" id="PS50102"/>
    </source>
</evidence>
<dbReference type="InterPro" id="IPR012677">
    <property type="entry name" value="Nucleotide-bd_a/b_plait_sf"/>
</dbReference>
<evidence type="ECO:0000259" key="4">
    <source>
        <dbReference type="PROSITE" id="PS50174"/>
    </source>
</evidence>
<dbReference type="Gene3D" id="3.30.70.330">
    <property type="match status" value="1"/>
</dbReference>
<dbReference type="InterPro" id="IPR000467">
    <property type="entry name" value="G_patch_dom"/>
</dbReference>
<dbReference type="EMBL" id="CP119897">
    <property type="protein sequence ID" value="WFD28352.1"/>
    <property type="molecule type" value="Genomic_DNA"/>
</dbReference>
<feature type="region of interest" description="Disordered" evidence="2">
    <location>
        <begin position="153"/>
        <end position="175"/>
    </location>
</feature>
<evidence type="ECO:0000256" key="2">
    <source>
        <dbReference type="SAM" id="MobiDB-lite"/>
    </source>
</evidence>
<dbReference type="Proteomes" id="UP001213623">
    <property type="component" value="Chromosome 6"/>
</dbReference>
<dbReference type="PANTHER" id="PTHR13288:SF8">
    <property type="entry name" value="SPLICING FACTOR 45"/>
    <property type="match status" value="1"/>
</dbReference>
<dbReference type="InterPro" id="IPR040052">
    <property type="entry name" value="RBM17"/>
</dbReference>
<dbReference type="GO" id="GO:0071011">
    <property type="term" value="C:precatalytic spliceosome"/>
    <property type="evidence" value="ECO:0007669"/>
    <property type="project" value="TreeGrafter"/>
</dbReference>
<keyword evidence="6" id="KW-1185">Reference proteome</keyword>
<evidence type="ECO:0008006" key="7">
    <source>
        <dbReference type="Google" id="ProtNLM"/>
    </source>
</evidence>
<keyword evidence="1" id="KW-0694">RNA-binding</keyword>
<feature type="domain" description="G-patch" evidence="4">
    <location>
        <begin position="180"/>
        <end position="227"/>
    </location>
</feature>
<dbReference type="InterPro" id="IPR035979">
    <property type="entry name" value="RBD_domain_sf"/>
</dbReference>
<feature type="compositionally biased region" description="Basic and acidic residues" evidence="2">
    <location>
        <begin position="1"/>
        <end position="17"/>
    </location>
</feature>
<dbReference type="GO" id="GO:0003723">
    <property type="term" value="F:RNA binding"/>
    <property type="evidence" value="ECO:0007669"/>
    <property type="project" value="UniProtKB-UniRule"/>
</dbReference>
<evidence type="ECO:0000313" key="5">
    <source>
        <dbReference type="EMBL" id="WFD28352.1"/>
    </source>
</evidence>
<dbReference type="Pfam" id="PF01585">
    <property type="entry name" value="G-patch"/>
    <property type="match status" value="1"/>
</dbReference>